<dbReference type="Proteomes" id="UP000198942">
    <property type="component" value="Unassembled WGS sequence"/>
</dbReference>
<accession>A0A1H8PTT1</accession>
<keyword evidence="2" id="KW-0472">Membrane</keyword>
<feature type="transmembrane region" description="Helical" evidence="2">
    <location>
        <begin position="12"/>
        <end position="35"/>
    </location>
</feature>
<dbReference type="AlphaFoldDB" id="A0A1H8PTT1"/>
<organism evidence="3 4">
    <name type="scientific">Mucilaginibacter gossypiicola</name>
    <dbReference type="NCBI Taxonomy" id="551995"/>
    <lineage>
        <taxon>Bacteria</taxon>
        <taxon>Pseudomonadati</taxon>
        <taxon>Bacteroidota</taxon>
        <taxon>Sphingobacteriia</taxon>
        <taxon>Sphingobacteriales</taxon>
        <taxon>Sphingobacteriaceae</taxon>
        <taxon>Mucilaginibacter</taxon>
    </lineage>
</organism>
<keyword evidence="2" id="KW-0812">Transmembrane</keyword>
<evidence type="ECO:0000313" key="4">
    <source>
        <dbReference type="Proteomes" id="UP000198942"/>
    </source>
</evidence>
<sequence length="157" mass="17308">MDSYTSSSDMSGGVFAALMGAILIPILIVALISIISMWKIYTKAGKPGWAAIIPIYSTIVWLEIIGKPMWWLAILLLVPCANIIFAIWMVNLLSKSFGKSEGFTVGLLILPFIFFPILAFSSAQYLGPSAKEAQANSFNPNDYRDPFNNQNPPPQNY</sequence>
<gene>
    <name evidence="3" type="ORF">SAMN05192574_108133</name>
</gene>
<evidence type="ECO:0000256" key="2">
    <source>
        <dbReference type="SAM" id="Phobius"/>
    </source>
</evidence>
<evidence type="ECO:0008006" key="5">
    <source>
        <dbReference type="Google" id="ProtNLM"/>
    </source>
</evidence>
<reference evidence="4" key="1">
    <citation type="submission" date="2016-10" db="EMBL/GenBank/DDBJ databases">
        <authorList>
            <person name="Varghese N."/>
            <person name="Submissions S."/>
        </authorList>
    </citation>
    <scope>NUCLEOTIDE SEQUENCE [LARGE SCALE GENOMIC DNA]</scope>
    <source>
        <strain evidence="4">Gh-48</strain>
    </source>
</reference>
<dbReference type="Pfam" id="PF18936">
    <property type="entry name" value="DUF5684"/>
    <property type="match status" value="1"/>
</dbReference>
<proteinExistence type="predicted"/>
<feature type="transmembrane region" description="Helical" evidence="2">
    <location>
        <begin position="47"/>
        <end position="64"/>
    </location>
</feature>
<name>A0A1H8PTT1_9SPHI</name>
<dbReference type="EMBL" id="FOCL01000008">
    <property type="protein sequence ID" value="SEO45107.1"/>
    <property type="molecule type" value="Genomic_DNA"/>
</dbReference>
<feature type="transmembrane region" description="Helical" evidence="2">
    <location>
        <begin position="70"/>
        <end position="93"/>
    </location>
</feature>
<keyword evidence="2" id="KW-1133">Transmembrane helix</keyword>
<evidence type="ECO:0000256" key="1">
    <source>
        <dbReference type="SAM" id="MobiDB-lite"/>
    </source>
</evidence>
<feature type="transmembrane region" description="Helical" evidence="2">
    <location>
        <begin position="105"/>
        <end position="126"/>
    </location>
</feature>
<feature type="region of interest" description="Disordered" evidence="1">
    <location>
        <begin position="136"/>
        <end position="157"/>
    </location>
</feature>
<dbReference type="STRING" id="551995.SAMN05192574_108133"/>
<dbReference type="RefSeq" id="WP_208864787.1">
    <property type="nucleotide sequence ID" value="NZ_FOCL01000008.1"/>
</dbReference>
<dbReference type="InterPro" id="IPR043739">
    <property type="entry name" value="DUF5684"/>
</dbReference>
<keyword evidence="4" id="KW-1185">Reference proteome</keyword>
<evidence type="ECO:0000313" key="3">
    <source>
        <dbReference type="EMBL" id="SEO45107.1"/>
    </source>
</evidence>
<protein>
    <recommendedName>
        <fullName evidence="5">Signal peptidase I</fullName>
    </recommendedName>
</protein>